<name>A0ACC0LUP4_RHOML</name>
<accession>A0ACC0LUP4</accession>
<dbReference type="EMBL" id="CM046398">
    <property type="protein sequence ID" value="KAI8532385.1"/>
    <property type="molecule type" value="Genomic_DNA"/>
</dbReference>
<sequence length="232" mass="27072">MACTSGSQSPSSSSFSSNPQLIKGRYDIFLSFRGLDTRKKFTDHLYHALMREGFQTFRDDDEIDKGEDIKFEMRKAIRNSWMSVIVLSENYANSMSCLFELQTILELCKKSDHFVLPVFYEVEPEVLKEQSKNLVFERKEATVERVKGWNAALKEVAGSRFGNWFQLAVIKVLIGILSIWLYRSMNIPTRLKKTEDGLGLKKKKEKEKKKKKKKKKKKFKQLLKKQKNDVLK</sequence>
<evidence type="ECO:0000313" key="2">
    <source>
        <dbReference type="Proteomes" id="UP001062846"/>
    </source>
</evidence>
<keyword evidence="2" id="KW-1185">Reference proteome</keyword>
<gene>
    <name evidence="1" type="ORF">RHMOL_Rhmol11G0211100</name>
</gene>
<reference evidence="1" key="1">
    <citation type="submission" date="2022-02" db="EMBL/GenBank/DDBJ databases">
        <title>Plant Genome Project.</title>
        <authorList>
            <person name="Zhang R.-G."/>
        </authorList>
    </citation>
    <scope>NUCLEOTIDE SEQUENCE</scope>
    <source>
        <strain evidence="1">AT1</strain>
    </source>
</reference>
<proteinExistence type="predicted"/>
<protein>
    <submittedName>
        <fullName evidence="1">Uncharacterized protein</fullName>
    </submittedName>
</protein>
<evidence type="ECO:0000313" key="1">
    <source>
        <dbReference type="EMBL" id="KAI8532385.1"/>
    </source>
</evidence>
<dbReference type="Proteomes" id="UP001062846">
    <property type="component" value="Chromosome 11"/>
</dbReference>
<organism evidence="1 2">
    <name type="scientific">Rhododendron molle</name>
    <name type="common">Chinese azalea</name>
    <name type="synonym">Azalea mollis</name>
    <dbReference type="NCBI Taxonomy" id="49168"/>
    <lineage>
        <taxon>Eukaryota</taxon>
        <taxon>Viridiplantae</taxon>
        <taxon>Streptophyta</taxon>
        <taxon>Embryophyta</taxon>
        <taxon>Tracheophyta</taxon>
        <taxon>Spermatophyta</taxon>
        <taxon>Magnoliopsida</taxon>
        <taxon>eudicotyledons</taxon>
        <taxon>Gunneridae</taxon>
        <taxon>Pentapetalae</taxon>
        <taxon>asterids</taxon>
        <taxon>Ericales</taxon>
        <taxon>Ericaceae</taxon>
        <taxon>Ericoideae</taxon>
        <taxon>Rhodoreae</taxon>
        <taxon>Rhododendron</taxon>
    </lineage>
</organism>
<comment type="caution">
    <text evidence="1">The sequence shown here is derived from an EMBL/GenBank/DDBJ whole genome shotgun (WGS) entry which is preliminary data.</text>
</comment>